<dbReference type="GO" id="GO:0003755">
    <property type="term" value="F:peptidyl-prolyl cis-trans isomerase activity"/>
    <property type="evidence" value="ECO:0007669"/>
    <property type="project" value="UniProtKB-UniRule"/>
</dbReference>
<comment type="catalytic activity">
    <reaction evidence="1 5 6">
        <text>[protein]-peptidylproline (omega=180) = [protein]-peptidylproline (omega=0)</text>
        <dbReference type="Rhea" id="RHEA:16237"/>
        <dbReference type="Rhea" id="RHEA-COMP:10747"/>
        <dbReference type="Rhea" id="RHEA-COMP:10748"/>
        <dbReference type="ChEBI" id="CHEBI:83833"/>
        <dbReference type="ChEBI" id="CHEBI:83834"/>
        <dbReference type="EC" id="5.2.1.8"/>
    </reaction>
</comment>
<evidence type="ECO:0000256" key="1">
    <source>
        <dbReference type="ARBA" id="ARBA00000971"/>
    </source>
</evidence>
<feature type="signal peptide" evidence="7">
    <location>
        <begin position="1"/>
        <end position="22"/>
    </location>
</feature>
<proteinExistence type="inferred from homology"/>
<reference evidence="9 10" key="1">
    <citation type="submission" date="2020-01" db="EMBL/GenBank/DDBJ databases">
        <title>Bacteria diversity of Porities sp.</title>
        <authorList>
            <person name="Wang G."/>
        </authorList>
    </citation>
    <scope>NUCLEOTIDE SEQUENCE [LARGE SCALE GENOMIC DNA]</scope>
    <source>
        <strain evidence="9 10">R33</strain>
    </source>
</reference>
<evidence type="ECO:0000256" key="7">
    <source>
        <dbReference type="SAM" id="SignalP"/>
    </source>
</evidence>
<evidence type="ECO:0000256" key="2">
    <source>
        <dbReference type="ARBA" id="ARBA00006577"/>
    </source>
</evidence>
<dbReference type="Gene3D" id="3.10.50.40">
    <property type="match status" value="1"/>
</dbReference>
<dbReference type="InterPro" id="IPR001179">
    <property type="entry name" value="PPIase_FKBP_dom"/>
</dbReference>
<comment type="similarity">
    <text evidence="2 6">Belongs to the FKBP-type PPIase family.</text>
</comment>
<dbReference type="InterPro" id="IPR046357">
    <property type="entry name" value="PPIase_dom_sf"/>
</dbReference>
<evidence type="ECO:0000313" key="10">
    <source>
        <dbReference type="Proteomes" id="UP000475249"/>
    </source>
</evidence>
<dbReference type="PROSITE" id="PS51257">
    <property type="entry name" value="PROKAR_LIPOPROTEIN"/>
    <property type="match status" value="1"/>
</dbReference>
<comment type="caution">
    <text evidence="9">The sequence shown here is derived from an EMBL/GenBank/DDBJ whole genome shotgun (WGS) entry which is preliminary data.</text>
</comment>
<keyword evidence="3 5" id="KW-0697">Rotamase</keyword>
<keyword evidence="10" id="KW-1185">Reference proteome</keyword>
<evidence type="ECO:0000256" key="5">
    <source>
        <dbReference type="PROSITE-ProRule" id="PRU00277"/>
    </source>
</evidence>
<dbReference type="Proteomes" id="UP000475249">
    <property type="component" value="Unassembled WGS sequence"/>
</dbReference>
<dbReference type="PANTHER" id="PTHR43811">
    <property type="entry name" value="FKBP-TYPE PEPTIDYL-PROLYL CIS-TRANS ISOMERASE FKPA"/>
    <property type="match status" value="1"/>
</dbReference>
<dbReference type="RefSeq" id="WP_161437216.1">
    <property type="nucleotide sequence ID" value="NZ_WXYO01000009.1"/>
</dbReference>
<keyword evidence="4 5" id="KW-0413">Isomerase</keyword>
<dbReference type="PROSITE" id="PS50059">
    <property type="entry name" value="FKBP_PPIASE"/>
    <property type="match status" value="1"/>
</dbReference>
<evidence type="ECO:0000313" key="9">
    <source>
        <dbReference type="EMBL" id="NAS14165.1"/>
    </source>
</evidence>
<sequence>MKLLWSKTALFIFVIFALSACKDPGSKEVTLTSGLRYEVLKEGSGKAAQIGDEVIIKEKLEYMDGTLLYSTENRGVNLPKFTLGQKHVIDGVDQGVQGMRVGEVRKLVVPPELSKRETYPKFLSADSTLVYTIELITIM</sequence>
<gene>
    <name evidence="9" type="ORF">GTQ38_19300</name>
</gene>
<dbReference type="AlphaFoldDB" id="A0A6L9EHJ1"/>
<name>A0A6L9EHJ1_9FLAO</name>
<dbReference type="EMBL" id="WXYO01000009">
    <property type="protein sequence ID" value="NAS14165.1"/>
    <property type="molecule type" value="Genomic_DNA"/>
</dbReference>
<organism evidence="9 10">
    <name type="scientific">Poritiphilus flavus</name>
    <dbReference type="NCBI Taxonomy" id="2697053"/>
    <lineage>
        <taxon>Bacteria</taxon>
        <taxon>Pseudomonadati</taxon>
        <taxon>Bacteroidota</taxon>
        <taxon>Flavobacteriia</taxon>
        <taxon>Flavobacteriales</taxon>
        <taxon>Flavobacteriaceae</taxon>
        <taxon>Poritiphilus</taxon>
    </lineage>
</organism>
<feature type="domain" description="PPIase FKBP-type" evidence="8">
    <location>
        <begin position="51"/>
        <end position="139"/>
    </location>
</feature>
<protein>
    <recommendedName>
        <fullName evidence="6">Peptidyl-prolyl cis-trans isomerase</fullName>
        <ecNumber evidence="6">5.2.1.8</ecNumber>
    </recommendedName>
</protein>
<feature type="chain" id="PRO_5026907939" description="Peptidyl-prolyl cis-trans isomerase" evidence="7">
    <location>
        <begin position="23"/>
        <end position="139"/>
    </location>
</feature>
<evidence type="ECO:0000256" key="4">
    <source>
        <dbReference type="ARBA" id="ARBA00023235"/>
    </source>
</evidence>
<dbReference type="EC" id="5.2.1.8" evidence="6"/>
<keyword evidence="7" id="KW-0732">Signal</keyword>
<evidence type="ECO:0000256" key="3">
    <source>
        <dbReference type="ARBA" id="ARBA00023110"/>
    </source>
</evidence>
<dbReference type="SUPFAM" id="SSF54534">
    <property type="entry name" value="FKBP-like"/>
    <property type="match status" value="1"/>
</dbReference>
<dbReference type="PANTHER" id="PTHR43811:SF19">
    <property type="entry name" value="39 KDA FK506-BINDING NUCLEAR PROTEIN"/>
    <property type="match status" value="1"/>
</dbReference>
<dbReference type="Pfam" id="PF00254">
    <property type="entry name" value="FKBP_C"/>
    <property type="match status" value="1"/>
</dbReference>
<accession>A0A6L9EHJ1</accession>
<evidence type="ECO:0000259" key="8">
    <source>
        <dbReference type="PROSITE" id="PS50059"/>
    </source>
</evidence>
<evidence type="ECO:0000256" key="6">
    <source>
        <dbReference type="RuleBase" id="RU003915"/>
    </source>
</evidence>